<proteinExistence type="predicted"/>
<evidence type="ECO:0000313" key="1">
    <source>
        <dbReference type="EMBL" id="QHQ62161.1"/>
    </source>
</evidence>
<sequence length="84" mass="9696">MLYTVVPLERIYSYRTESILVNTHQKEEKNEPTDVECGDIMLKHGKISTRRMGDNFIVEGINSTDMGDYLKKEYMPGAVIDPNR</sequence>
<name>A0A6P1TQI6_9FIRM</name>
<dbReference type="EMBL" id="CP048000">
    <property type="protein sequence ID" value="QHQ62161.1"/>
    <property type="molecule type" value="Genomic_DNA"/>
</dbReference>
<dbReference type="RefSeq" id="WP_161838986.1">
    <property type="nucleotide sequence ID" value="NZ_CP048000.1"/>
</dbReference>
<gene>
    <name evidence="1" type="ORF">Ana3638_16380</name>
</gene>
<evidence type="ECO:0000313" key="2">
    <source>
        <dbReference type="Proteomes" id="UP000464314"/>
    </source>
</evidence>
<protein>
    <submittedName>
        <fullName evidence="1">Uncharacterized protein</fullName>
    </submittedName>
</protein>
<dbReference type="KEGG" id="anr:Ana3638_16380"/>
<keyword evidence="2" id="KW-1185">Reference proteome</keyword>
<dbReference type="Proteomes" id="UP000464314">
    <property type="component" value="Chromosome"/>
</dbReference>
<organism evidence="1 2">
    <name type="scientific">Anaerocolumna sedimenticola</name>
    <dbReference type="NCBI Taxonomy" id="2696063"/>
    <lineage>
        <taxon>Bacteria</taxon>
        <taxon>Bacillati</taxon>
        <taxon>Bacillota</taxon>
        <taxon>Clostridia</taxon>
        <taxon>Lachnospirales</taxon>
        <taxon>Lachnospiraceae</taxon>
        <taxon>Anaerocolumna</taxon>
    </lineage>
</organism>
<dbReference type="AlphaFoldDB" id="A0A6P1TQI6"/>
<accession>A0A6P1TQI6</accession>
<reference evidence="1 2" key="1">
    <citation type="submission" date="2020-01" db="EMBL/GenBank/DDBJ databases">
        <title>Genome analysis of Anaerocolumna sp. CBA3638.</title>
        <authorList>
            <person name="Kim J."/>
            <person name="Roh S.W."/>
        </authorList>
    </citation>
    <scope>NUCLEOTIDE SEQUENCE [LARGE SCALE GENOMIC DNA]</scope>
    <source>
        <strain evidence="1 2">CBA3638</strain>
    </source>
</reference>